<dbReference type="EMBL" id="CZPT02000746">
    <property type="protein sequence ID" value="SCU67457.1"/>
    <property type="molecule type" value="Genomic_DNA"/>
</dbReference>
<protein>
    <submittedName>
        <fullName evidence="1">Uncharacterized protein</fullName>
    </submittedName>
</protein>
<name>A0A1G4I6J6_TRYEQ</name>
<evidence type="ECO:0000313" key="2">
    <source>
        <dbReference type="Proteomes" id="UP000195570"/>
    </source>
</evidence>
<dbReference type="AlphaFoldDB" id="A0A1G4I6J6"/>
<evidence type="ECO:0000313" key="1">
    <source>
        <dbReference type="EMBL" id="SCU67457.1"/>
    </source>
</evidence>
<dbReference type="GeneID" id="92382107"/>
<dbReference type="VEuPathDB" id="TriTrypDB:TEOVI_000817300"/>
<organism evidence="1 2">
    <name type="scientific">Trypanosoma equiperdum</name>
    <dbReference type="NCBI Taxonomy" id="5694"/>
    <lineage>
        <taxon>Eukaryota</taxon>
        <taxon>Discoba</taxon>
        <taxon>Euglenozoa</taxon>
        <taxon>Kinetoplastea</taxon>
        <taxon>Metakinetoplastina</taxon>
        <taxon>Trypanosomatida</taxon>
        <taxon>Trypanosomatidae</taxon>
        <taxon>Trypanosoma</taxon>
    </lineage>
</organism>
<dbReference type="Proteomes" id="UP000195570">
    <property type="component" value="Unassembled WGS sequence"/>
</dbReference>
<reference evidence="1" key="1">
    <citation type="submission" date="2016-09" db="EMBL/GenBank/DDBJ databases">
        <authorList>
            <person name="Hebert L."/>
            <person name="Moumen B."/>
        </authorList>
    </citation>
    <scope>NUCLEOTIDE SEQUENCE [LARGE SCALE GENOMIC DNA]</scope>
    <source>
        <strain evidence="1">OVI</strain>
    </source>
</reference>
<gene>
    <name evidence="1" type="ORF">TEOVI_000817300</name>
</gene>
<keyword evidence="2" id="KW-1185">Reference proteome</keyword>
<comment type="caution">
    <text evidence="1">The sequence shown here is derived from an EMBL/GenBank/DDBJ whole genome shotgun (WGS) entry which is preliminary data.</text>
</comment>
<proteinExistence type="predicted"/>
<accession>A0A1G4I6J6</accession>
<dbReference type="RefSeq" id="XP_067078771.1">
    <property type="nucleotide sequence ID" value="XM_067222670.1"/>
</dbReference>
<sequence length="150" mass="15987">MCVCASDCVTPMKRDTKGKLSYDMEPAEHRLSSSRSSSCNVVMTAADELAMQINDCRSLFPCIDAGSAVASIRPTSPSGRTVVARVPWTKSTGTTQTPAPEPTRCAVEVRFGYAEGFVCDEKVYEALLPLLLENGLQGAACVVDSDVSDS</sequence>